<dbReference type="AlphaFoldDB" id="A0A4C1T3I1"/>
<proteinExistence type="predicted"/>
<keyword evidence="3" id="KW-1185">Reference proteome</keyword>
<comment type="caution">
    <text evidence="2">The sequence shown here is derived from an EMBL/GenBank/DDBJ whole genome shotgun (WGS) entry which is preliminary data.</text>
</comment>
<sequence length="132" mass="14662">MEIAARRPRSPSAAPRPFQREIPSSWNSIRKKNLVKGTMASIGGSRNPIIGGAAAAFSMNIDGKICIYTATCSIDIYKYLYLTEIISIFFLRRCPNAETLSRHESRLRSEEGDYACAVTPIQPMPPRGELLN</sequence>
<evidence type="ECO:0000256" key="1">
    <source>
        <dbReference type="SAM" id="MobiDB-lite"/>
    </source>
</evidence>
<evidence type="ECO:0000313" key="2">
    <source>
        <dbReference type="EMBL" id="GBP08130.1"/>
    </source>
</evidence>
<evidence type="ECO:0000313" key="3">
    <source>
        <dbReference type="Proteomes" id="UP000299102"/>
    </source>
</evidence>
<feature type="region of interest" description="Disordered" evidence="1">
    <location>
        <begin position="1"/>
        <end position="20"/>
    </location>
</feature>
<name>A0A4C1T3I1_EUMVA</name>
<accession>A0A4C1T3I1</accession>
<organism evidence="2 3">
    <name type="scientific">Eumeta variegata</name>
    <name type="common">Bagworm moth</name>
    <name type="synonym">Eumeta japonica</name>
    <dbReference type="NCBI Taxonomy" id="151549"/>
    <lineage>
        <taxon>Eukaryota</taxon>
        <taxon>Metazoa</taxon>
        <taxon>Ecdysozoa</taxon>
        <taxon>Arthropoda</taxon>
        <taxon>Hexapoda</taxon>
        <taxon>Insecta</taxon>
        <taxon>Pterygota</taxon>
        <taxon>Neoptera</taxon>
        <taxon>Endopterygota</taxon>
        <taxon>Lepidoptera</taxon>
        <taxon>Glossata</taxon>
        <taxon>Ditrysia</taxon>
        <taxon>Tineoidea</taxon>
        <taxon>Psychidae</taxon>
        <taxon>Oiketicinae</taxon>
        <taxon>Eumeta</taxon>
    </lineage>
</organism>
<dbReference type="Proteomes" id="UP000299102">
    <property type="component" value="Unassembled WGS sequence"/>
</dbReference>
<dbReference type="EMBL" id="BGZK01000029">
    <property type="protein sequence ID" value="GBP08130.1"/>
    <property type="molecule type" value="Genomic_DNA"/>
</dbReference>
<gene>
    <name evidence="2" type="ORF">EVAR_2923_1</name>
</gene>
<reference evidence="2 3" key="1">
    <citation type="journal article" date="2019" name="Commun. Biol.">
        <title>The bagworm genome reveals a unique fibroin gene that provides high tensile strength.</title>
        <authorList>
            <person name="Kono N."/>
            <person name="Nakamura H."/>
            <person name="Ohtoshi R."/>
            <person name="Tomita M."/>
            <person name="Numata K."/>
            <person name="Arakawa K."/>
        </authorList>
    </citation>
    <scope>NUCLEOTIDE SEQUENCE [LARGE SCALE GENOMIC DNA]</scope>
</reference>
<protein>
    <submittedName>
        <fullName evidence="2">Uncharacterized protein</fullName>
    </submittedName>
</protein>